<evidence type="ECO:0000256" key="9">
    <source>
        <dbReference type="RuleBase" id="RU365073"/>
    </source>
</evidence>
<keyword evidence="5 9" id="KW-0653">Protein transport</keyword>
<comment type="subcellular location">
    <subcellularLocation>
        <location evidence="1 9">Nucleus</location>
        <location evidence="1 9">Nuclear pore complex</location>
    </subcellularLocation>
</comment>
<dbReference type="InterPro" id="IPR011502">
    <property type="entry name" value="Nucleoporin_Nup85"/>
</dbReference>
<dbReference type="GO" id="GO:0006511">
    <property type="term" value="P:ubiquitin-dependent protein catabolic process"/>
    <property type="evidence" value="ECO:0007669"/>
    <property type="project" value="InterPro"/>
</dbReference>
<accession>A0A9W8I3L7</accession>
<keyword evidence="8 9" id="KW-0539">Nucleus</keyword>
<organism evidence="11 12">
    <name type="scientific">Coemansia brasiliensis</name>
    <dbReference type="NCBI Taxonomy" id="2650707"/>
    <lineage>
        <taxon>Eukaryota</taxon>
        <taxon>Fungi</taxon>
        <taxon>Fungi incertae sedis</taxon>
        <taxon>Zoopagomycota</taxon>
        <taxon>Kickxellomycotina</taxon>
        <taxon>Kickxellomycetes</taxon>
        <taxon>Kickxellales</taxon>
        <taxon>Kickxellaceae</taxon>
        <taxon>Coemansia</taxon>
    </lineage>
</organism>
<evidence type="ECO:0000313" key="12">
    <source>
        <dbReference type="Proteomes" id="UP001139887"/>
    </source>
</evidence>
<dbReference type="Pfam" id="PF01466">
    <property type="entry name" value="Skp1"/>
    <property type="match status" value="1"/>
</dbReference>
<sequence length="489" mass="54161">MDDFDMEFCKVDQGTLFDLILAANFLDIQPLMDLVGFTVANKMKGKSVEEIRATFNVKNDFTPEEEEAKMPHARTDKFVVERSKESIKHLQVFPAGQQADWISQNRTLVFSLHPLGRGVAVAVAGKQTREHLAPDVQAHEQDQRIYVCGTPPVPDSRLPFISATHAVFAALQNVMNAADAQVGVDGLLRLSALYREAMLRQVRELQGNPANSSSNSSSKETDVFQAMHALWHLTEIMYLSTNMPGLNTPAVPLFLEWLNFNFPSPPPEERHELLKADADSLTANESFWPYQRRLALRGHVATLANLLEHVAPSSMMSAAAARWARELAAALREMPVGSASETAGSFNARWRRWHAKLEASSTAISSLIDTNDSELSQLYDIVRIVCGDADSISAAADTWLDVLGAVLLYCEPASPADRLPALTQTVLEQFQTGDFALLDRALVALLSHDLPELLLYCDQIDPWLSAHLSDMLHHIGILDPCRRVFAVDP</sequence>
<dbReference type="InterPro" id="IPR036296">
    <property type="entry name" value="SKP1-like_dim_sf"/>
</dbReference>
<keyword evidence="12" id="KW-1185">Reference proteome</keyword>
<dbReference type="InterPro" id="IPR016072">
    <property type="entry name" value="Skp1_comp_dimer"/>
</dbReference>
<comment type="function">
    <text evidence="9">Functions as a component of the nuclear pore complex (NPC).</text>
</comment>
<proteinExistence type="inferred from homology"/>
<dbReference type="Pfam" id="PF07575">
    <property type="entry name" value="Nucleopor_Nup85"/>
    <property type="match status" value="1"/>
</dbReference>
<name>A0A9W8I3L7_9FUNG</name>
<keyword evidence="9" id="KW-0472">Membrane</keyword>
<evidence type="ECO:0000256" key="2">
    <source>
        <dbReference type="ARBA" id="ARBA00005573"/>
    </source>
</evidence>
<evidence type="ECO:0000259" key="10">
    <source>
        <dbReference type="Pfam" id="PF01466"/>
    </source>
</evidence>
<keyword evidence="4 9" id="KW-0509">mRNA transport</keyword>
<dbReference type="EMBL" id="JANBUW010000540">
    <property type="protein sequence ID" value="KAJ2846435.1"/>
    <property type="molecule type" value="Genomic_DNA"/>
</dbReference>
<dbReference type="SUPFAM" id="SSF81382">
    <property type="entry name" value="Skp1 dimerisation domain-like"/>
    <property type="match status" value="1"/>
</dbReference>
<evidence type="ECO:0000256" key="7">
    <source>
        <dbReference type="ARBA" id="ARBA00023132"/>
    </source>
</evidence>
<evidence type="ECO:0000256" key="1">
    <source>
        <dbReference type="ARBA" id="ARBA00004567"/>
    </source>
</evidence>
<dbReference type="GO" id="GO:0045893">
    <property type="term" value="P:positive regulation of DNA-templated transcription"/>
    <property type="evidence" value="ECO:0007669"/>
    <property type="project" value="TreeGrafter"/>
</dbReference>
<keyword evidence="7 9" id="KW-0906">Nuclear pore complex</keyword>
<dbReference type="AlphaFoldDB" id="A0A9W8I3L7"/>
<dbReference type="PANTHER" id="PTHR13373:SF21">
    <property type="entry name" value="NUCLEAR PORE COMPLEX PROTEIN NUP85"/>
    <property type="match status" value="1"/>
</dbReference>
<dbReference type="GO" id="GO:0006606">
    <property type="term" value="P:protein import into nucleus"/>
    <property type="evidence" value="ECO:0007669"/>
    <property type="project" value="TreeGrafter"/>
</dbReference>
<evidence type="ECO:0000313" key="11">
    <source>
        <dbReference type="EMBL" id="KAJ2846435.1"/>
    </source>
</evidence>
<dbReference type="Gene3D" id="3.30.710.10">
    <property type="entry name" value="Potassium Channel Kv1.1, Chain A"/>
    <property type="match status" value="1"/>
</dbReference>
<dbReference type="InterPro" id="IPR011333">
    <property type="entry name" value="SKP1/BTB/POZ_sf"/>
</dbReference>
<comment type="similarity">
    <text evidence="2 9">Belongs to the nucleoporin Nup85 family.</text>
</comment>
<dbReference type="GO" id="GO:0017056">
    <property type="term" value="F:structural constituent of nuclear pore"/>
    <property type="evidence" value="ECO:0007669"/>
    <property type="project" value="TreeGrafter"/>
</dbReference>
<keyword evidence="3 9" id="KW-0813">Transport</keyword>
<gene>
    <name evidence="11" type="ORF">IWW36_004357</name>
</gene>
<dbReference type="Proteomes" id="UP001139887">
    <property type="component" value="Unassembled WGS sequence"/>
</dbReference>
<comment type="subunit">
    <text evidence="9">Component of the nuclear pore complex (NPC).</text>
</comment>
<evidence type="ECO:0000256" key="3">
    <source>
        <dbReference type="ARBA" id="ARBA00022448"/>
    </source>
</evidence>
<evidence type="ECO:0000256" key="8">
    <source>
        <dbReference type="ARBA" id="ARBA00023242"/>
    </source>
</evidence>
<dbReference type="PANTHER" id="PTHR13373">
    <property type="entry name" value="FROUNT PROTEIN-RELATED"/>
    <property type="match status" value="1"/>
</dbReference>
<dbReference type="OrthoDB" id="17644at2759"/>
<feature type="domain" description="SKP1 component dimerisation" evidence="10">
    <location>
        <begin position="29"/>
        <end position="68"/>
    </location>
</feature>
<dbReference type="GO" id="GO:0031965">
    <property type="term" value="C:nuclear membrane"/>
    <property type="evidence" value="ECO:0007669"/>
    <property type="project" value="UniProtKB-UniRule"/>
</dbReference>
<evidence type="ECO:0000256" key="4">
    <source>
        <dbReference type="ARBA" id="ARBA00022816"/>
    </source>
</evidence>
<reference evidence="11" key="1">
    <citation type="submission" date="2022-07" db="EMBL/GenBank/DDBJ databases">
        <title>Phylogenomic reconstructions and comparative analyses of Kickxellomycotina fungi.</title>
        <authorList>
            <person name="Reynolds N.K."/>
            <person name="Stajich J.E."/>
            <person name="Barry K."/>
            <person name="Grigoriev I.V."/>
            <person name="Crous P."/>
            <person name="Smith M.E."/>
        </authorList>
    </citation>
    <scope>NUCLEOTIDE SEQUENCE</scope>
    <source>
        <strain evidence="11">NRRL 1566</strain>
    </source>
</reference>
<evidence type="ECO:0000256" key="6">
    <source>
        <dbReference type="ARBA" id="ARBA00023010"/>
    </source>
</evidence>
<protein>
    <recommendedName>
        <fullName evidence="9">Nuclear pore complex protein Nup85</fullName>
    </recommendedName>
</protein>
<evidence type="ECO:0000256" key="5">
    <source>
        <dbReference type="ARBA" id="ARBA00022927"/>
    </source>
</evidence>
<feature type="non-terminal residue" evidence="11">
    <location>
        <position position="489"/>
    </location>
</feature>
<keyword evidence="6 9" id="KW-0811">Translocation</keyword>
<comment type="caution">
    <text evidence="11">The sequence shown here is derived from an EMBL/GenBank/DDBJ whole genome shotgun (WGS) entry which is preliminary data.</text>
</comment>
<dbReference type="GO" id="GO:0006406">
    <property type="term" value="P:mRNA export from nucleus"/>
    <property type="evidence" value="ECO:0007669"/>
    <property type="project" value="TreeGrafter"/>
</dbReference>
<dbReference type="GO" id="GO:0031080">
    <property type="term" value="C:nuclear pore outer ring"/>
    <property type="evidence" value="ECO:0007669"/>
    <property type="project" value="TreeGrafter"/>
</dbReference>